<evidence type="ECO:0000313" key="1">
    <source>
        <dbReference type="EMBL" id="GAA4827612.1"/>
    </source>
</evidence>
<dbReference type="Proteomes" id="UP001500298">
    <property type="component" value="Unassembled WGS sequence"/>
</dbReference>
<organism evidence="1 2">
    <name type="scientific">Algivirga pacifica</name>
    <dbReference type="NCBI Taxonomy" id="1162670"/>
    <lineage>
        <taxon>Bacteria</taxon>
        <taxon>Pseudomonadati</taxon>
        <taxon>Bacteroidota</taxon>
        <taxon>Cytophagia</taxon>
        <taxon>Cytophagales</taxon>
        <taxon>Flammeovirgaceae</taxon>
        <taxon>Algivirga</taxon>
    </lineage>
</organism>
<gene>
    <name evidence="1" type="ORF">GCM10023331_10550</name>
</gene>
<proteinExistence type="predicted"/>
<reference evidence="2" key="1">
    <citation type="journal article" date="2019" name="Int. J. Syst. Evol. Microbiol.">
        <title>The Global Catalogue of Microorganisms (GCM) 10K type strain sequencing project: providing services to taxonomists for standard genome sequencing and annotation.</title>
        <authorList>
            <consortium name="The Broad Institute Genomics Platform"/>
            <consortium name="The Broad Institute Genome Sequencing Center for Infectious Disease"/>
            <person name="Wu L."/>
            <person name="Ma J."/>
        </authorList>
    </citation>
    <scope>NUCLEOTIDE SEQUENCE [LARGE SCALE GENOMIC DNA]</scope>
    <source>
        <strain evidence="2">JCM 18326</strain>
    </source>
</reference>
<evidence type="ECO:0008006" key="3">
    <source>
        <dbReference type="Google" id="ProtNLM"/>
    </source>
</evidence>
<protein>
    <recommendedName>
        <fullName evidence="3">DUF5034 domain-containing protein</fullName>
    </recommendedName>
</protein>
<evidence type="ECO:0000313" key="2">
    <source>
        <dbReference type="Proteomes" id="UP001500298"/>
    </source>
</evidence>
<dbReference type="EMBL" id="BAABJX010000020">
    <property type="protein sequence ID" value="GAA4827612.1"/>
    <property type="molecule type" value="Genomic_DNA"/>
</dbReference>
<name>A0ABP9D742_9BACT</name>
<sequence length="195" mass="21808">MLIVLSVSFGIRLFFSCNTPDPIDFHYNQLSVTGIDNSGQYINKYDTVNTMYSEAIALQLSLTDTSMYYTASLYHSVIEALALPSVHAFSPVESFTPFHKVTAIQITTVLDLNETLKSGDNVTEHFLYAEDSFDLYHSLEKGISFLNGTQAYPTSSITVILKPQIENTLAQFEVSITLDNGHTLFYTTETFSIIK</sequence>
<comment type="caution">
    <text evidence="1">The sequence shown here is derived from an EMBL/GenBank/DDBJ whole genome shotgun (WGS) entry which is preliminary data.</text>
</comment>
<keyword evidence="2" id="KW-1185">Reference proteome</keyword>
<accession>A0ABP9D742</accession>